<name>A0A914HEZ3_GLORO</name>
<dbReference type="WBParaSite" id="Gr19_v10_g1653.t1">
    <property type="protein sequence ID" value="Gr19_v10_g1653.t1"/>
    <property type="gene ID" value="Gr19_v10_g1653"/>
</dbReference>
<dbReference type="Proteomes" id="UP000887572">
    <property type="component" value="Unplaced"/>
</dbReference>
<keyword evidence="2" id="KW-1185">Reference proteome</keyword>
<reference evidence="3" key="1">
    <citation type="submission" date="2022-11" db="UniProtKB">
        <authorList>
            <consortium name="WormBaseParasite"/>
        </authorList>
    </citation>
    <scope>IDENTIFICATION</scope>
</reference>
<feature type="region of interest" description="Disordered" evidence="1">
    <location>
        <begin position="65"/>
        <end position="92"/>
    </location>
</feature>
<evidence type="ECO:0000313" key="2">
    <source>
        <dbReference type="Proteomes" id="UP000887572"/>
    </source>
</evidence>
<evidence type="ECO:0000313" key="3">
    <source>
        <dbReference type="WBParaSite" id="Gr19_v10_g1653.t1"/>
    </source>
</evidence>
<dbReference type="AlphaFoldDB" id="A0A914HEZ3"/>
<accession>A0A914HEZ3</accession>
<sequence>MPCRSFPCSFFFAFQPKPQNNDGKSHPREVKDAISKGMQIGRAFAPPLSHQSIIRCGAQTPSVVEAKKRGGGWGGRMSQLAKTPRGRNPTNQ</sequence>
<protein>
    <submittedName>
        <fullName evidence="3">Uncharacterized protein</fullName>
    </submittedName>
</protein>
<evidence type="ECO:0000256" key="1">
    <source>
        <dbReference type="SAM" id="MobiDB-lite"/>
    </source>
</evidence>
<organism evidence="2 3">
    <name type="scientific">Globodera rostochiensis</name>
    <name type="common">Golden nematode worm</name>
    <name type="synonym">Heterodera rostochiensis</name>
    <dbReference type="NCBI Taxonomy" id="31243"/>
    <lineage>
        <taxon>Eukaryota</taxon>
        <taxon>Metazoa</taxon>
        <taxon>Ecdysozoa</taxon>
        <taxon>Nematoda</taxon>
        <taxon>Chromadorea</taxon>
        <taxon>Rhabditida</taxon>
        <taxon>Tylenchina</taxon>
        <taxon>Tylenchomorpha</taxon>
        <taxon>Tylenchoidea</taxon>
        <taxon>Heteroderidae</taxon>
        <taxon>Heteroderinae</taxon>
        <taxon>Globodera</taxon>
    </lineage>
</organism>
<proteinExistence type="predicted"/>